<evidence type="ECO:0000313" key="2">
    <source>
        <dbReference type="EMBL" id="GAA4086775.1"/>
    </source>
</evidence>
<reference evidence="3" key="1">
    <citation type="journal article" date="2019" name="Int. J. Syst. Evol. Microbiol.">
        <title>The Global Catalogue of Microorganisms (GCM) 10K type strain sequencing project: providing services to taxonomists for standard genome sequencing and annotation.</title>
        <authorList>
            <consortium name="The Broad Institute Genomics Platform"/>
            <consortium name="The Broad Institute Genome Sequencing Center for Infectious Disease"/>
            <person name="Wu L."/>
            <person name="Ma J."/>
        </authorList>
    </citation>
    <scope>NUCLEOTIDE SEQUENCE [LARGE SCALE GENOMIC DNA]</scope>
    <source>
        <strain evidence="3">JCM 16702</strain>
    </source>
</reference>
<proteinExistence type="predicted"/>
<organism evidence="2 3">
    <name type="scientific">Actinomadura miaoliensis</name>
    <dbReference type="NCBI Taxonomy" id="430685"/>
    <lineage>
        <taxon>Bacteria</taxon>
        <taxon>Bacillati</taxon>
        <taxon>Actinomycetota</taxon>
        <taxon>Actinomycetes</taxon>
        <taxon>Streptosporangiales</taxon>
        <taxon>Thermomonosporaceae</taxon>
        <taxon>Actinomadura</taxon>
    </lineage>
</organism>
<comment type="caution">
    <text evidence="2">The sequence shown here is derived from an EMBL/GenBank/DDBJ whole genome shotgun (WGS) entry which is preliminary data.</text>
</comment>
<evidence type="ECO:0000256" key="1">
    <source>
        <dbReference type="SAM" id="Phobius"/>
    </source>
</evidence>
<protein>
    <submittedName>
        <fullName evidence="2">Uncharacterized protein</fullName>
    </submittedName>
</protein>
<evidence type="ECO:0000313" key="3">
    <source>
        <dbReference type="Proteomes" id="UP001500683"/>
    </source>
</evidence>
<dbReference type="RefSeq" id="WP_344952853.1">
    <property type="nucleotide sequence ID" value="NZ_BAAAZG010000040.1"/>
</dbReference>
<sequence>MKGDTSGLGLHQLTGSAAWDGVGSILIGVLLTAVALVLGRINLVGDSNDPSGRPVRCGVRLSVAE</sequence>
<keyword evidence="1" id="KW-0472">Membrane</keyword>
<keyword evidence="1" id="KW-0812">Transmembrane</keyword>
<gene>
    <name evidence="2" type="ORF">GCM10022214_53700</name>
</gene>
<name>A0ABP7WDL1_9ACTN</name>
<keyword evidence="3" id="KW-1185">Reference proteome</keyword>
<accession>A0ABP7WDL1</accession>
<dbReference type="Proteomes" id="UP001500683">
    <property type="component" value="Unassembled WGS sequence"/>
</dbReference>
<keyword evidence="1" id="KW-1133">Transmembrane helix</keyword>
<feature type="transmembrane region" description="Helical" evidence="1">
    <location>
        <begin position="22"/>
        <end position="43"/>
    </location>
</feature>
<dbReference type="EMBL" id="BAAAZG010000040">
    <property type="protein sequence ID" value="GAA4086775.1"/>
    <property type="molecule type" value="Genomic_DNA"/>
</dbReference>